<dbReference type="InterPro" id="IPR002797">
    <property type="entry name" value="Polysacc_synth"/>
</dbReference>
<feature type="transmembrane region" description="Helical" evidence="6">
    <location>
        <begin position="91"/>
        <end position="114"/>
    </location>
</feature>
<evidence type="ECO:0000256" key="3">
    <source>
        <dbReference type="ARBA" id="ARBA00022692"/>
    </source>
</evidence>
<evidence type="ECO:0000256" key="2">
    <source>
        <dbReference type="ARBA" id="ARBA00022475"/>
    </source>
</evidence>
<evidence type="ECO:0000256" key="5">
    <source>
        <dbReference type="ARBA" id="ARBA00023136"/>
    </source>
</evidence>
<keyword evidence="5 6" id="KW-0472">Membrane</keyword>
<sequence>MKNKSKRKQVLAGTLLLTVASFIAKLLSAVYRIPFQNMVGNIGFYVYQQIYPIYGIGMTFALTGLPVFISKLVADTPDPNDQIALVHRIQAVLRVICGFIFCILQFGAGIMSHAMADDRLLPVIRAVSWMFLLIPFLSSWRGYFQGKLDMKPTAYSQVVEQVIRVTVILAVAFWAARSLVNPYKMGTIAMLSAPIAGLAALMIVRSWVKKADIPRPSKPDQTAHLLHRVLLEGGTICLVTAVMLLLQLVDSFTLVSGLRDIGYSLAHAQNLKGIYDRSQTLVQMGLVVSTASVTAVMPSLAVANKKRQDVTFGHIATTSFRVNFALSLAMSVGLFVIMPQINTLLFSSGELNLTISVYCLSIVFASMLFVVNTILQSQNIYTPVMAAIIIGFLFKILTNRLAVDQFGIIGSSYSTVASLAIMLLVLIAMTSHELLKLFSGQQFGKLILILIVMAASVWLVATGINLADLVENSRLESFVITVICVPLGMGIFFIGCKWLNVFTLREWLTIPMVSRFIKIKGANSNEN</sequence>
<feature type="transmembrane region" description="Helical" evidence="6">
    <location>
        <begin position="188"/>
        <end position="208"/>
    </location>
</feature>
<reference evidence="7 8" key="1">
    <citation type="submission" date="2019-07" db="EMBL/GenBank/DDBJ databases">
        <title>Whole genome shotgun sequence of Lactobacillus rapi NBRC 109618.</title>
        <authorList>
            <person name="Hosoyama A."/>
            <person name="Uohara A."/>
            <person name="Ohji S."/>
            <person name="Ichikawa N."/>
        </authorList>
    </citation>
    <scope>NUCLEOTIDE SEQUENCE [LARGE SCALE GENOMIC DNA]</scope>
    <source>
        <strain evidence="7 8">NBRC 109618</strain>
    </source>
</reference>
<dbReference type="RefSeq" id="WP_056981644.1">
    <property type="nucleotide sequence ID" value="NZ_BKAM01000004.1"/>
</dbReference>
<dbReference type="GO" id="GO:0005886">
    <property type="term" value="C:plasma membrane"/>
    <property type="evidence" value="ECO:0007669"/>
    <property type="project" value="UniProtKB-SubCell"/>
</dbReference>
<keyword evidence="2" id="KW-1003">Cell membrane</keyword>
<keyword evidence="7" id="KW-0813">Transport</keyword>
<dbReference type="Pfam" id="PF01943">
    <property type="entry name" value="Polysacc_synt"/>
    <property type="match status" value="1"/>
</dbReference>
<dbReference type="InterPro" id="IPR050833">
    <property type="entry name" value="Poly_Biosynth_Transport"/>
</dbReference>
<feature type="transmembrane region" description="Helical" evidence="6">
    <location>
        <begin position="229"/>
        <end position="249"/>
    </location>
</feature>
<accession>A0A512PKZ4</accession>
<feature type="transmembrane region" description="Helical" evidence="6">
    <location>
        <begin position="443"/>
        <end position="466"/>
    </location>
</feature>
<dbReference type="PANTHER" id="PTHR30250:SF29">
    <property type="entry name" value="POLYSACCHARIDE BIOSYNTHESIS PROTEIN C-TERMINAL DOMAIN-CONTAINING PROTEIN"/>
    <property type="match status" value="1"/>
</dbReference>
<dbReference type="OrthoDB" id="9775950at2"/>
<proteinExistence type="predicted"/>
<name>A0A512PKZ4_9LACO</name>
<feature type="transmembrane region" description="Helical" evidence="6">
    <location>
        <begin position="478"/>
        <end position="499"/>
    </location>
</feature>
<keyword evidence="7" id="KW-0762">Sugar transport</keyword>
<evidence type="ECO:0000256" key="6">
    <source>
        <dbReference type="SAM" id="Phobius"/>
    </source>
</evidence>
<protein>
    <submittedName>
        <fullName evidence="7">Sugar transporter</fullName>
    </submittedName>
</protein>
<feature type="transmembrane region" description="Helical" evidence="6">
    <location>
        <begin position="158"/>
        <end position="176"/>
    </location>
</feature>
<dbReference type="AlphaFoldDB" id="A0A512PKZ4"/>
<feature type="transmembrane region" description="Helical" evidence="6">
    <location>
        <begin position="120"/>
        <end position="137"/>
    </location>
</feature>
<dbReference type="PANTHER" id="PTHR30250">
    <property type="entry name" value="PST FAMILY PREDICTED COLANIC ACID TRANSPORTER"/>
    <property type="match status" value="1"/>
</dbReference>
<organism evidence="7 8">
    <name type="scientific">Lentilactobacillus rapi</name>
    <dbReference type="NCBI Taxonomy" id="481723"/>
    <lineage>
        <taxon>Bacteria</taxon>
        <taxon>Bacillati</taxon>
        <taxon>Bacillota</taxon>
        <taxon>Bacilli</taxon>
        <taxon>Lactobacillales</taxon>
        <taxon>Lactobacillaceae</taxon>
        <taxon>Lentilactobacillus</taxon>
    </lineage>
</organism>
<evidence type="ECO:0000256" key="1">
    <source>
        <dbReference type="ARBA" id="ARBA00004651"/>
    </source>
</evidence>
<feature type="transmembrane region" description="Helical" evidence="6">
    <location>
        <begin position="380"/>
        <end position="398"/>
    </location>
</feature>
<dbReference type="STRING" id="1423795.FD12_GL001537"/>
<feature type="transmembrane region" description="Helical" evidence="6">
    <location>
        <begin position="353"/>
        <end position="375"/>
    </location>
</feature>
<evidence type="ECO:0000313" key="7">
    <source>
        <dbReference type="EMBL" id="GEP71851.1"/>
    </source>
</evidence>
<dbReference type="Proteomes" id="UP000321569">
    <property type="component" value="Unassembled WGS sequence"/>
</dbReference>
<dbReference type="InterPro" id="IPR024923">
    <property type="entry name" value="PG_synth_SpoVB"/>
</dbReference>
<keyword evidence="4 6" id="KW-1133">Transmembrane helix</keyword>
<feature type="transmembrane region" description="Helical" evidence="6">
    <location>
        <begin position="410"/>
        <end position="431"/>
    </location>
</feature>
<comment type="caution">
    <text evidence="7">The sequence shown here is derived from an EMBL/GenBank/DDBJ whole genome shotgun (WGS) entry which is preliminary data.</text>
</comment>
<evidence type="ECO:0000313" key="8">
    <source>
        <dbReference type="Proteomes" id="UP000321569"/>
    </source>
</evidence>
<dbReference type="EMBL" id="BKAM01000004">
    <property type="protein sequence ID" value="GEP71851.1"/>
    <property type="molecule type" value="Genomic_DNA"/>
</dbReference>
<dbReference type="CDD" id="cd13124">
    <property type="entry name" value="MATE_SpoVB_like"/>
    <property type="match status" value="1"/>
</dbReference>
<gene>
    <name evidence="7" type="ORF">LRA02_07190</name>
</gene>
<feature type="transmembrane region" description="Helical" evidence="6">
    <location>
        <begin position="324"/>
        <end position="341"/>
    </location>
</feature>
<evidence type="ECO:0000256" key="4">
    <source>
        <dbReference type="ARBA" id="ARBA00022989"/>
    </source>
</evidence>
<feature type="transmembrane region" description="Helical" evidence="6">
    <location>
        <begin position="52"/>
        <end position="70"/>
    </location>
</feature>
<feature type="transmembrane region" description="Helical" evidence="6">
    <location>
        <begin position="281"/>
        <end position="303"/>
    </location>
</feature>
<keyword evidence="3 6" id="KW-0812">Transmembrane</keyword>
<comment type="subcellular location">
    <subcellularLocation>
        <location evidence="1">Cell membrane</location>
        <topology evidence="1">Multi-pass membrane protein</topology>
    </subcellularLocation>
</comment>